<accession>A0A9P3LUN8</accession>
<sequence length="95" mass="10387">MGHLLRHVAAVGYPGRPSRTKDLLTAKAETRRFTENLVNQIPEMSSSKSAPAPNQRSSTVSLSLSAMATKSFHVGHSTEHLVSHFADPHLARDQK</sequence>
<name>A0A9P3LUN8_9FUNG</name>
<reference evidence="1" key="2">
    <citation type="journal article" date="2022" name="Microbiol. Resour. Announc.">
        <title>Whole-Genome Sequence of Entomortierella parvispora E1425, a Mucoromycotan Fungus Associated with Burkholderiaceae-Related Endosymbiotic Bacteria.</title>
        <authorList>
            <person name="Herlambang A."/>
            <person name="Guo Y."/>
            <person name="Takashima Y."/>
            <person name="Narisawa K."/>
            <person name="Ohta H."/>
            <person name="Nishizawa T."/>
        </authorList>
    </citation>
    <scope>NUCLEOTIDE SEQUENCE</scope>
    <source>
        <strain evidence="1">E1425</strain>
    </source>
</reference>
<dbReference type="EMBL" id="BQFW01000005">
    <property type="protein sequence ID" value="GJJ71243.1"/>
    <property type="molecule type" value="Genomic_DNA"/>
</dbReference>
<protein>
    <submittedName>
        <fullName evidence="1">Uncharacterized protein</fullName>
    </submittedName>
</protein>
<organism evidence="1 2">
    <name type="scientific">Entomortierella parvispora</name>
    <dbReference type="NCBI Taxonomy" id="205924"/>
    <lineage>
        <taxon>Eukaryota</taxon>
        <taxon>Fungi</taxon>
        <taxon>Fungi incertae sedis</taxon>
        <taxon>Mucoromycota</taxon>
        <taxon>Mortierellomycotina</taxon>
        <taxon>Mortierellomycetes</taxon>
        <taxon>Mortierellales</taxon>
        <taxon>Mortierellaceae</taxon>
        <taxon>Entomortierella</taxon>
    </lineage>
</organism>
<evidence type="ECO:0000313" key="2">
    <source>
        <dbReference type="Proteomes" id="UP000827284"/>
    </source>
</evidence>
<gene>
    <name evidence="1" type="ORF">EMPS_03593</name>
</gene>
<evidence type="ECO:0000313" key="1">
    <source>
        <dbReference type="EMBL" id="GJJ71243.1"/>
    </source>
</evidence>
<dbReference type="AlphaFoldDB" id="A0A9P3LUN8"/>
<reference evidence="1" key="1">
    <citation type="submission" date="2021-11" db="EMBL/GenBank/DDBJ databases">
        <authorList>
            <person name="Herlambang A."/>
            <person name="Guo Y."/>
            <person name="Takashima Y."/>
            <person name="Nishizawa T."/>
        </authorList>
    </citation>
    <scope>NUCLEOTIDE SEQUENCE</scope>
    <source>
        <strain evidence="1">E1425</strain>
    </source>
</reference>
<keyword evidence="2" id="KW-1185">Reference proteome</keyword>
<comment type="caution">
    <text evidence="1">The sequence shown here is derived from an EMBL/GenBank/DDBJ whole genome shotgun (WGS) entry which is preliminary data.</text>
</comment>
<proteinExistence type="predicted"/>
<dbReference type="Proteomes" id="UP000827284">
    <property type="component" value="Unassembled WGS sequence"/>
</dbReference>